<dbReference type="AlphaFoldDB" id="A0A835ZFE1"/>
<sequence>MTGAAVIASPSPTSSAAAVSTHAPVALRLAWSLPLGKCVDATPLVLADPAVAGAQCLCGGAAAGALVVIGSHSGQVKAASLDTGEEVWAQHFGCRVESSPAASADGSLVYIGCHDGWLRALHTADGSLAWSFDTGDIIKCSPTSATFAANTPVLLVGSHAKTLSCLAQSTGALVWQWDPGGHIFASPAHVPSAALVFVATTAGVVASLTEGGELRWRHNAPAPVFADPAVANSGSALVVACVSGTVLGLACSSGVQLWQLKLNSAIFSSPCVANHTVHAGSEVVAFGDHSGCITCVRVACGTVIWHQSVDRNRATTAYASPFACSCKGLTVFCVATSCGMLAVLEQVSGAVVSRALAPGQVFSSPVMVGDQLLIGCRNDHLLCYKVAVGRD</sequence>
<dbReference type="OrthoDB" id="408177at2759"/>
<dbReference type="SMART" id="SM00564">
    <property type="entry name" value="PQQ"/>
    <property type="match status" value="5"/>
</dbReference>
<keyword evidence="3" id="KW-1185">Reference proteome</keyword>
<dbReference type="Proteomes" id="UP000664859">
    <property type="component" value="Unassembled WGS sequence"/>
</dbReference>
<dbReference type="InterPro" id="IPR052091">
    <property type="entry name" value="Beta-ala_Activ/Resist"/>
</dbReference>
<evidence type="ECO:0000313" key="2">
    <source>
        <dbReference type="EMBL" id="KAG5192043.1"/>
    </source>
</evidence>
<dbReference type="InterPro" id="IPR002372">
    <property type="entry name" value="PQQ_rpt_dom"/>
</dbReference>
<protein>
    <submittedName>
        <fullName evidence="2">Quinon protein alcohol dehydrogenase-like superfamily</fullName>
    </submittedName>
</protein>
<dbReference type="InterPro" id="IPR015943">
    <property type="entry name" value="WD40/YVTN_repeat-like_dom_sf"/>
</dbReference>
<dbReference type="InterPro" id="IPR011047">
    <property type="entry name" value="Quinoprotein_ADH-like_sf"/>
</dbReference>
<gene>
    <name evidence="2" type="ORF">JKP88DRAFT_173978</name>
</gene>
<accession>A0A835ZFE1</accession>
<dbReference type="Pfam" id="PF13570">
    <property type="entry name" value="Beta-prop_ACSF4"/>
    <property type="match status" value="1"/>
</dbReference>
<evidence type="ECO:0000259" key="1">
    <source>
        <dbReference type="Pfam" id="PF13570"/>
    </source>
</evidence>
<dbReference type="PANTHER" id="PTHR44394:SF1">
    <property type="entry name" value="BETA-ALANINE-ACTIVATING ENZYME"/>
    <property type="match status" value="1"/>
</dbReference>
<reference evidence="2" key="1">
    <citation type="submission" date="2021-02" db="EMBL/GenBank/DDBJ databases">
        <title>First Annotated Genome of the Yellow-green Alga Tribonema minus.</title>
        <authorList>
            <person name="Mahan K.M."/>
        </authorList>
    </citation>
    <scope>NUCLEOTIDE SEQUENCE</scope>
    <source>
        <strain evidence="2">UTEX B ZZ1240</strain>
    </source>
</reference>
<feature type="domain" description="Pyrrolo-quinoline quinone repeat" evidence="1">
    <location>
        <begin position="35"/>
        <end position="385"/>
    </location>
</feature>
<dbReference type="GO" id="GO:0043041">
    <property type="term" value="P:amino acid activation for nonribosomal peptide biosynthetic process"/>
    <property type="evidence" value="ECO:0007669"/>
    <property type="project" value="TreeGrafter"/>
</dbReference>
<dbReference type="SUPFAM" id="SSF50998">
    <property type="entry name" value="Quinoprotein alcohol dehydrogenase-like"/>
    <property type="match status" value="1"/>
</dbReference>
<name>A0A835ZFE1_9STRA</name>
<comment type="caution">
    <text evidence="2">The sequence shown here is derived from an EMBL/GenBank/DDBJ whole genome shotgun (WGS) entry which is preliminary data.</text>
</comment>
<dbReference type="InterPro" id="IPR018391">
    <property type="entry name" value="PQQ_b-propeller_rpt"/>
</dbReference>
<evidence type="ECO:0000313" key="3">
    <source>
        <dbReference type="Proteomes" id="UP000664859"/>
    </source>
</evidence>
<dbReference type="Gene3D" id="2.130.10.10">
    <property type="entry name" value="YVTN repeat-like/Quinoprotein amine dehydrogenase"/>
    <property type="match status" value="2"/>
</dbReference>
<organism evidence="2 3">
    <name type="scientific">Tribonema minus</name>
    <dbReference type="NCBI Taxonomy" id="303371"/>
    <lineage>
        <taxon>Eukaryota</taxon>
        <taxon>Sar</taxon>
        <taxon>Stramenopiles</taxon>
        <taxon>Ochrophyta</taxon>
        <taxon>PX clade</taxon>
        <taxon>Xanthophyceae</taxon>
        <taxon>Tribonematales</taxon>
        <taxon>Tribonemataceae</taxon>
        <taxon>Tribonema</taxon>
    </lineage>
</organism>
<dbReference type="PANTHER" id="PTHR44394">
    <property type="entry name" value="BETA-ALANINE-ACTIVATING ENZYME"/>
    <property type="match status" value="1"/>
</dbReference>
<proteinExistence type="predicted"/>
<dbReference type="EMBL" id="JAFCMP010000012">
    <property type="protein sequence ID" value="KAG5192043.1"/>
    <property type="molecule type" value="Genomic_DNA"/>
</dbReference>